<evidence type="ECO:0008006" key="4">
    <source>
        <dbReference type="Google" id="ProtNLM"/>
    </source>
</evidence>
<reference evidence="2 3" key="1">
    <citation type="submission" date="2022-10" db="EMBL/GenBank/DDBJ databases">
        <title>Draft genome sequence of Streptomyces sp. YSPA8.</title>
        <authorList>
            <person name="Moriuchi R."/>
            <person name="Dohra H."/>
            <person name="Yamamura H."/>
            <person name="Kodani S."/>
        </authorList>
    </citation>
    <scope>NUCLEOTIDE SEQUENCE [LARGE SCALE GENOMIC DNA]</scope>
    <source>
        <strain evidence="2 3">YSPA8</strain>
    </source>
</reference>
<dbReference type="EMBL" id="BSBI01000023">
    <property type="protein sequence ID" value="GLF99743.1"/>
    <property type="molecule type" value="Genomic_DNA"/>
</dbReference>
<gene>
    <name evidence="2" type="ORF">SYYSPA8_35620</name>
</gene>
<name>A0ABQ5PB76_9ACTN</name>
<feature type="compositionally biased region" description="Basic and acidic residues" evidence="1">
    <location>
        <begin position="33"/>
        <end position="44"/>
    </location>
</feature>
<evidence type="ECO:0000256" key="1">
    <source>
        <dbReference type="SAM" id="MobiDB-lite"/>
    </source>
</evidence>
<organism evidence="2 3">
    <name type="scientific">Streptomyces yaizuensis</name>
    <dbReference type="NCBI Taxonomy" id="2989713"/>
    <lineage>
        <taxon>Bacteria</taxon>
        <taxon>Bacillati</taxon>
        <taxon>Actinomycetota</taxon>
        <taxon>Actinomycetes</taxon>
        <taxon>Kitasatosporales</taxon>
        <taxon>Streptomycetaceae</taxon>
        <taxon>Streptomyces</taxon>
    </lineage>
</organism>
<evidence type="ECO:0000313" key="3">
    <source>
        <dbReference type="Proteomes" id="UP001291653"/>
    </source>
</evidence>
<dbReference type="Gene3D" id="1.10.357.10">
    <property type="entry name" value="Tetracycline Repressor, domain 2"/>
    <property type="match status" value="1"/>
</dbReference>
<comment type="caution">
    <text evidence="2">The sequence shown here is derived from an EMBL/GenBank/DDBJ whole genome shotgun (WGS) entry which is preliminary data.</text>
</comment>
<feature type="region of interest" description="Disordered" evidence="1">
    <location>
        <begin position="1"/>
        <end position="62"/>
    </location>
</feature>
<keyword evidence="3" id="KW-1185">Reference proteome</keyword>
<proteinExistence type="predicted"/>
<dbReference type="RefSeq" id="WP_407706158.1">
    <property type="nucleotide sequence ID" value="NZ_BSBI01000023.1"/>
</dbReference>
<accession>A0ABQ5PB76</accession>
<sequence length="62" mass="6548">MRSRNSAPDAPTGTVRIPAHHAGATHGAEPTDTDFRFGLERILDGVESPALRRPASGDSPAR</sequence>
<dbReference type="Proteomes" id="UP001291653">
    <property type="component" value="Unassembled WGS sequence"/>
</dbReference>
<evidence type="ECO:0000313" key="2">
    <source>
        <dbReference type="EMBL" id="GLF99743.1"/>
    </source>
</evidence>
<protein>
    <recommendedName>
        <fullName evidence="4">Tetracycline repressor TetR C-terminal domain-containing protein</fullName>
    </recommendedName>
</protein>